<gene>
    <name evidence="3" type="primary">pleD</name>
    <name evidence="3" type="ORF">PTI45_02877</name>
</gene>
<dbReference type="CDD" id="cd01949">
    <property type="entry name" value="GGDEF"/>
    <property type="match status" value="1"/>
</dbReference>
<keyword evidence="3" id="KW-0808">Transferase</keyword>
<dbReference type="SUPFAM" id="SSF141868">
    <property type="entry name" value="EAL domain-like"/>
    <property type="match status" value="1"/>
</dbReference>
<dbReference type="InterPro" id="IPR000160">
    <property type="entry name" value="GGDEF_dom"/>
</dbReference>
<evidence type="ECO:0000259" key="1">
    <source>
        <dbReference type="PROSITE" id="PS50883"/>
    </source>
</evidence>
<dbReference type="Proteomes" id="UP000094578">
    <property type="component" value="Unassembled WGS sequence"/>
</dbReference>
<feature type="domain" description="GGDEF" evidence="2">
    <location>
        <begin position="160"/>
        <end position="290"/>
    </location>
</feature>
<dbReference type="InterPro" id="IPR029787">
    <property type="entry name" value="Nucleotide_cyclase"/>
</dbReference>
<dbReference type="Gene3D" id="3.30.450.20">
    <property type="entry name" value="PAS domain"/>
    <property type="match status" value="1"/>
</dbReference>
<dbReference type="Pfam" id="PF00563">
    <property type="entry name" value="EAL"/>
    <property type="match status" value="1"/>
</dbReference>
<dbReference type="InterPro" id="IPR035919">
    <property type="entry name" value="EAL_sf"/>
</dbReference>
<reference evidence="3 4" key="1">
    <citation type="submission" date="2016-08" db="EMBL/GenBank/DDBJ databases">
        <title>Genome sequencing of Paenibacillus sp. TI45-13ar, isolated from Korean traditional nuruk.</title>
        <authorList>
            <person name="Kim S.-J."/>
        </authorList>
    </citation>
    <scope>NUCLEOTIDE SEQUENCE [LARGE SCALE GENOMIC DNA]</scope>
    <source>
        <strain evidence="3 4">TI45-13ar</strain>
    </source>
</reference>
<dbReference type="CDD" id="cd01948">
    <property type="entry name" value="EAL"/>
    <property type="match status" value="1"/>
</dbReference>
<organism evidence="3 4">
    <name type="scientific">Paenibacillus nuruki</name>
    <dbReference type="NCBI Taxonomy" id="1886670"/>
    <lineage>
        <taxon>Bacteria</taxon>
        <taxon>Bacillati</taxon>
        <taxon>Bacillota</taxon>
        <taxon>Bacilli</taxon>
        <taxon>Bacillales</taxon>
        <taxon>Paenibacillaceae</taxon>
        <taxon>Paenibacillus</taxon>
    </lineage>
</organism>
<dbReference type="EC" id="2.7.7.65" evidence="3"/>
<name>A0A1E3L3F2_9BACL</name>
<dbReference type="EMBL" id="MDER01000047">
    <property type="protein sequence ID" value="ODP27705.1"/>
    <property type="molecule type" value="Genomic_DNA"/>
</dbReference>
<dbReference type="InterPro" id="IPR052155">
    <property type="entry name" value="Biofilm_reg_signaling"/>
</dbReference>
<dbReference type="STRING" id="1886670.PTI45_02877"/>
<dbReference type="Gene3D" id="3.30.70.270">
    <property type="match status" value="1"/>
</dbReference>
<dbReference type="SUPFAM" id="SSF55785">
    <property type="entry name" value="PYP-like sensor domain (PAS domain)"/>
    <property type="match status" value="1"/>
</dbReference>
<dbReference type="RefSeq" id="WP_069328287.1">
    <property type="nucleotide sequence ID" value="NZ_MDER01000047.1"/>
</dbReference>
<dbReference type="InterPro" id="IPR035965">
    <property type="entry name" value="PAS-like_dom_sf"/>
</dbReference>
<dbReference type="PANTHER" id="PTHR44757:SF2">
    <property type="entry name" value="BIOFILM ARCHITECTURE MAINTENANCE PROTEIN MBAA"/>
    <property type="match status" value="1"/>
</dbReference>
<dbReference type="PANTHER" id="PTHR44757">
    <property type="entry name" value="DIGUANYLATE CYCLASE DGCP"/>
    <property type="match status" value="1"/>
</dbReference>
<dbReference type="PROSITE" id="PS50887">
    <property type="entry name" value="GGDEF"/>
    <property type="match status" value="1"/>
</dbReference>
<dbReference type="SUPFAM" id="SSF55073">
    <property type="entry name" value="Nucleotide cyclase"/>
    <property type="match status" value="1"/>
</dbReference>
<keyword evidence="4" id="KW-1185">Reference proteome</keyword>
<dbReference type="PATRIC" id="fig|1886670.3.peg.2927"/>
<accession>A0A1E3L3F2</accession>
<dbReference type="NCBIfam" id="TIGR00254">
    <property type="entry name" value="GGDEF"/>
    <property type="match status" value="1"/>
</dbReference>
<dbReference type="InterPro" id="IPR043128">
    <property type="entry name" value="Rev_trsase/Diguanyl_cyclase"/>
</dbReference>
<keyword evidence="3" id="KW-0548">Nucleotidyltransferase</keyword>
<dbReference type="SMART" id="SM00052">
    <property type="entry name" value="EAL"/>
    <property type="match status" value="1"/>
</dbReference>
<evidence type="ECO:0000259" key="2">
    <source>
        <dbReference type="PROSITE" id="PS50887"/>
    </source>
</evidence>
<protein>
    <submittedName>
        <fullName evidence="3">Diguanylate cyclase</fullName>
        <ecNumber evidence="3">2.7.7.65</ecNumber>
    </submittedName>
</protein>
<dbReference type="InterPro" id="IPR001633">
    <property type="entry name" value="EAL_dom"/>
</dbReference>
<sequence length="555" mass="64306">MNNEDSLIHPLLKLAFDAMEDLVYIMAVENRQFVYCYVNRKAELSSGITSEYMGKNFFELYSERNQYEMAQYLHNKYSKVLIQAQSVRFDEGHLLPTGTLSGDSIISPIFDEHQNITHLVCMTRSYDERHHYQEKMQYYAYHDELTQLLNRRFLYEFVTQPAYLFMFDIDNLKYVNDTLGMESGDTLLVEVAGRLKRNFSSDYISIRLSGDEFILVSNREQEHPEQMAKIIISLMNEPFLFNNHQIKINVSVGIAFFSEDINISIALRRADIALYHAKTSGRNKHHLFCESTQYEQVVRFNYELALNSCLEKEELQLLYQPIYGNKQKQVVAVEALLRWKKDHKYMVSPADFIPVAEQTGLIIPIGEWVIRQACCDLTIIQAKYGQQTKIAINISRIQLSEPDFIDRINQILKEENVNPHYIDLEITESVAMIDTVSERSSLLKLREQGYTISIDDFGTGYSSLSTLTRLPIDNIKIDRSFVAQMNPPVLKALLAMAEALELHVVAEGIEEEEQWRQLIELGCNDFQGYWISYPMPLASLPDLPHFLSSFSNDYL</sequence>
<comment type="caution">
    <text evidence="3">The sequence shown here is derived from an EMBL/GenBank/DDBJ whole genome shotgun (WGS) entry which is preliminary data.</text>
</comment>
<dbReference type="AlphaFoldDB" id="A0A1E3L3F2"/>
<proteinExistence type="predicted"/>
<dbReference type="GO" id="GO:0052621">
    <property type="term" value="F:diguanylate cyclase activity"/>
    <property type="evidence" value="ECO:0007669"/>
    <property type="project" value="UniProtKB-EC"/>
</dbReference>
<dbReference type="PROSITE" id="PS50883">
    <property type="entry name" value="EAL"/>
    <property type="match status" value="1"/>
</dbReference>
<dbReference type="Pfam" id="PF00990">
    <property type="entry name" value="GGDEF"/>
    <property type="match status" value="1"/>
</dbReference>
<evidence type="ECO:0000313" key="4">
    <source>
        <dbReference type="Proteomes" id="UP000094578"/>
    </source>
</evidence>
<dbReference type="SMART" id="SM00267">
    <property type="entry name" value="GGDEF"/>
    <property type="match status" value="1"/>
</dbReference>
<feature type="domain" description="EAL" evidence="1">
    <location>
        <begin position="299"/>
        <end position="548"/>
    </location>
</feature>
<dbReference type="Gene3D" id="3.20.20.450">
    <property type="entry name" value="EAL domain"/>
    <property type="match status" value="1"/>
</dbReference>
<evidence type="ECO:0000313" key="3">
    <source>
        <dbReference type="EMBL" id="ODP27705.1"/>
    </source>
</evidence>